<dbReference type="EMBL" id="CARXXK010000003">
    <property type="protein sequence ID" value="CAI6360975.1"/>
    <property type="molecule type" value="Genomic_DNA"/>
</dbReference>
<comment type="caution">
    <text evidence="1">The sequence shown here is derived from an EMBL/GenBank/DDBJ whole genome shotgun (WGS) entry which is preliminary data.</text>
</comment>
<proteinExistence type="predicted"/>
<evidence type="ECO:0000313" key="1">
    <source>
        <dbReference type="EMBL" id="CAI6360975.1"/>
    </source>
</evidence>
<gene>
    <name evidence="1" type="ORF">MEUPH1_LOCUS16207</name>
</gene>
<dbReference type="AlphaFoldDB" id="A0AAV0WY55"/>
<accession>A0AAV0WY55</accession>
<reference evidence="1 2" key="1">
    <citation type="submission" date="2023-01" db="EMBL/GenBank/DDBJ databases">
        <authorList>
            <person name="Whitehead M."/>
        </authorList>
    </citation>
    <scope>NUCLEOTIDE SEQUENCE [LARGE SCALE GENOMIC DNA]</scope>
</reference>
<protein>
    <submittedName>
        <fullName evidence="1">Uncharacterized protein</fullName>
    </submittedName>
</protein>
<evidence type="ECO:0000313" key="2">
    <source>
        <dbReference type="Proteomes" id="UP001160148"/>
    </source>
</evidence>
<keyword evidence="2" id="KW-1185">Reference proteome</keyword>
<organism evidence="1 2">
    <name type="scientific">Macrosiphum euphorbiae</name>
    <name type="common">potato aphid</name>
    <dbReference type="NCBI Taxonomy" id="13131"/>
    <lineage>
        <taxon>Eukaryota</taxon>
        <taxon>Metazoa</taxon>
        <taxon>Ecdysozoa</taxon>
        <taxon>Arthropoda</taxon>
        <taxon>Hexapoda</taxon>
        <taxon>Insecta</taxon>
        <taxon>Pterygota</taxon>
        <taxon>Neoptera</taxon>
        <taxon>Paraneoptera</taxon>
        <taxon>Hemiptera</taxon>
        <taxon>Sternorrhyncha</taxon>
        <taxon>Aphidomorpha</taxon>
        <taxon>Aphidoidea</taxon>
        <taxon>Aphididae</taxon>
        <taxon>Macrosiphini</taxon>
        <taxon>Macrosiphum</taxon>
    </lineage>
</organism>
<name>A0AAV0WY55_9HEMI</name>
<dbReference type="Proteomes" id="UP001160148">
    <property type="component" value="Unassembled WGS sequence"/>
</dbReference>
<sequence length="85" mass="9617">MLFCSIKSGCGRTLSKSTITNSGSLQALRQEIRLEKDEEIDNIDTVNDISDTISIAQITRSAVFFIEVRRKLWIKLFVRLILVAS</sequence>